<dbReference type="OrthoDB" id="10446451at2759"/>
<gene>
    <name evidence="1" type="ORF">ANCCAN_06239</name>
</gene>
<accession>A0A368GXC0</accession>
<protein>
    <submittedName>
        <fullName evidence="1">Uncharacterized protein</fullName>
    </submittedName>
</protein>
<proteinExistence type="predicted"/>
<name>A0A368GXC0_ANCCA</name>
<dbReference type="STRING" id="29170.A0A368GXC0"/>
<dbReference type="Proteomes" id="UP000252519">
    <property type="component" value="Unassembled WGS sequence"/>
</dbReference>
<sequence>MFSRSKKQQLPSYIEGTQGLYVKRASPPPVPSLSSHTHTLAKKTSSATVDVSASNNNVTCTNKTSVTVSQPAHVESRALKTESVAVYTDGSAVRPHSDSALSATSTYSLPPSHGHLAVNHLDAVNERKSPIANLSSQSFR</sequence>
<evidence type="ECO:0000313" key="1">
    <source>
        <dbReference type="EMBL" id="RCN47675.1"/>
    </source>
</evidence>
<evidence type="ECO:0000313" key="2">
    <source>
        <dbReference type="Proteomes" id="UP000252519"/>
    </source>
</evidence>
<reference evidence="1 2" key="1">
    <citation type="submission" date="2014-10" db="EMBL/GenBank/DDBJ databases">
        <title>Draft genome of the hookworm Ancylostoma caninum.</title>
        <authorList>
            <person name="Mitreva M."/>
        </authorList>
    </citation>
    <scope>NUCLEOTIDE SEQUENCE [LARGE SCALE GENOMIC DNA]</scope>
    <source>
        <strain evidence="1 2">Baltimore</strain>
    </source>
</reference>
<dbReference type="AlphaFoldDB" id="A0A368GXC0"/>
<organism evidence="1 2">
    <name type="scientific">Ancylostoma caninum</name>
    <name type="common">Dog hookworm</name>
    <dbReference type="NCBI Taxonomy" id="29170"/>
    <lineage>
        <taxon>Eukaryota</taxon>
        <taxon>Metazoa</taxon>
        <taxon>Ecdysozoa</taxon>
        <taxon>Nematoda</taxon>
        <taxon>Chromadorea</taxon>
        <taxon>Rhabditida</taxon>
        <taxon>Rhabditina</taxon>
        <taxon>Rhabditomorpha</taxon>
        <taxon>Strongyloidea</taxon>
        <taxon>Ancylostomatidae</taxon>
        <taxon>Ancylostomatinae</taxon>
        <taxon>Ancylostoma</taxon>
    </lineage>
</organism>
<dbReference type="EMBL" id="JOJR01000058">
    <property type="protein sequence ID" value="RCN47675.1"/>
    <property type="molecule type" value="Genomic_DNA"/>
</dbReference>
<comment type="caution">
    <text evidence="1">The sequence shown here is derived from an EMBL/GenBank/DDBJ whole genome shotgun (WGS) entry which is preliminary data.</text>
</comment>
<keyword evidence="2" id="KW-1185">Reference proteome</keyword>